<dbReference type="EMBL" id="JAUSRV010000004">
    <property type="protein sequence ID" value="MDP9970431.1"/>
    <property type="molecule type" value="Genomic_DNA"/>
</dbReference>
<evidence type="ECO:0000313" key="1">
    <source>
        <dbReference type="EMBL" id="MDP9970431.1"/>
    </source>
</evidence>
<proteinExistence type="predicted"/>
<organism evidence="1 2">
    <name type="scientific">Variovorax paradoxus</name>
    <dbReference type="NCBI Taxonomy" id="34073"/>
    <lineage>
        <taxon>Bacteria</taxon>
        <taxon>Pseudomonadati</taxon>
        <taxon>Pseudomonadota</taxon>
        <taxon>Betaproteobacteria</taxon>
        <taxon>Burkholderiales</taxon>
        <taxon>Comamonadaceae</taxon>
        <taxon>Variovorax</taxon>
    </lineage>
</organism>
<reference evidence="1" key="1">
    <citation type="submission" date="2023-07" db="EMBL/GenBank/DDBJ databases">
        <title>Sorghum-associated microbial communities from plants grown in Nebraska, USA.</title>
        <authorList>
            <person name="Schachtman D."/>
        </authorList>
    </citation>
    <scope>NUCLEOTIDE SEQUENCE</scope>
    <source>
        <strain evidence="1">DS3315</strain>
    </source>
</reference>
<dbReference type="Proteomes" id="UP001224845">
    <property type="component" value="Unassembled WGS sequence"/>
</dbReference>
<accession>A0AAW8EEF1</accession>
<dbReference type="AlphaFoldDB" id="A0AAW8EEF1"/>
<evidence type="ECO:0000313" key="2">
    <source>
        <dbReference type="Proteomes" id="UP001224845"/>
    </source>
</evidence>
<protein>
    <submittedName>
        <fullName evidence="1">Uncharacterized protein</fullName>
    </submittedName>
</protein>
<comment type="caution">
    <text evidence="1">The sequence shown here is derived from an EMBL/GenBank/DDBJ whole genome shotgun (WGS) entry which is preliminary data.</text>
</comment>
<dbReference type="RefSeq" id="WP_307593194.1">
    <property type="nucleotide sequence ID" value="NZ_JAUSRV010000004.1"/>
</dbReference>
<gene>
    <name evidence="1" type="ORF">J2W39_001664</name>
</gene>
<sequence length="48" mass="5703">MQHSAPVWPRPRPLGLLLQSPAHRVVRVLLVTQTHWQLPEHRSRRRHA</sequence>
<name>A0AAW8EEF1_VARPD</name>